<dbReference type="RefSeq" id="WP_166852153.1">
    <property type="nucleotide sequence ID" value="NZ_JAAONY010000001.1"/>
</dbReference>
<keyword evidence="4" id="KW-1003">Cell membrane</keyword>
<dbReference type="CDD" id="cd13136">
    <property type="entry name" value="MATE_DinF_like"/>
    <property type="match status" value="1"/>
</dbReference>
<comment type="subcellular location">
    <subcellularLocation>
        <location evidence="1">Cell inner membrane</location>
        <topology evidence="1">Multi-pass membrane protein</topology>
    </subcellularLocation>
</comment>
<evidence type="ECO:0000256" key="4">
    <source>
        <dbReference type="ARBA" id="ARBA00022475"/>
    </source>
</evidence>
<keyword evidence="3" id="KW-0813">Transport</keyword>
<keyword evidence="6 8" id="KW-1133">Transmembrane helix</keyword>
<feature type="transmembrane region" description="Helical" evidence="8">
    <location>
        <begin position="43"/>
        <end position="64"/>
    </location>
</feature>
<dbReference type="GO" id="GO:0015297">
    <property type="term" value="F:antiporter activity"/>
    <property type="evidence" value="ECO:0007669"/>
    <property type="project" value="InterPro"/>
</dbReference>
<feature type="transmembrane region" description="Helical" evidence="8">
    <location>
        <begin position="136"/>
        <end position="154"/>
    </location>
</feature>
<comment type="caution">
    <text evidence="9">The sequence shown here is derived from an EMBL/GenBank/DDBJ whole genome shotgun (WGS) entry which is preliminary data.</text>
</comment>
<feature type="transmembrane region" description="Helical" evidence="8">
    <location>
        <begin position="383"/>
        <end position="402"/>
    </location>
</feature>
<dbReference type="InterPro" id="IPR002528">
    <property type="entry name" value="MATE_fam"/>
</dbReference>
<evidence type="ECO:0000256" key="1">
    <source>
        <dbReference type="ARBA" id="ARBA00004429"/>
    </source>
</evidence>
<keyword evidence="7 8" id="KW-0472">Membrane</keyword>
<dbReference type="GO" id="GO:0042910">
    <property type="term" value="F:xenobiotic transmembrane transporter activity"/>
    <property type="evidence" value="ECO:0007669"/>
    <property type="project" value="InterPro"/>
</dbReference>
<dbReference type="NCBIfam" id="TIGR00797">
    <property type="entry name" value="matE"/>
    <property type="match status" value="1"/>
</dbReference>
<name>A0A7X0JRQ7_9GAMM</name>
<dbReference type="InterPro" id="IPR048279">
    <property type="entry name" value="MdtK-like"/>
</dbReference>
<feature type="transmembrane region" description="Helical" evidence="8">
    <location>
        <begin position="241"/>
        <end position="261"/>
    </location>
</feature>
<dbReference type="InParanoid" id="A0A7X0JRQ7"/>
<accession>A0A7X0JRQ7</accession>
<evidence type="ECO:0000313" key="9">
    <source>
        <dbReference type="EMBL" id="MBB6520136.1"/>
    </source>
</evidence>
<dbReference type="InterPro" id="IPR044644">
    <property type="entry name" value="DinF-like"/>
</dbReference>
<evidence type="ECO:0000256" key="5">
    <source>
        <dbReference type="ARBA" id="ARBA00022692"/>
    </source>
</evidence>
<protein>
    <submittedName>
        <fullName evidence="9">MATE family multidrug resistance protein</fullName>
    </submittedName>
</protein>
<feature type="transmembrane region" description="Helical" evidence="8">
    <location>
        <begin position="161"/>
        <end position="182"/>
    </location>
</feature>
<evidence type="ECO:0000256" key="6">
    <source>
        <dbReference type="ARBA" id="ARBA00022989"/>
    </source>
</evidence>
<keyword evidence="10" id="KW-1185">Reference proteome</keyword>
<feature type="transmembrane region" description="Helical" evidence="8">
    <location>
        <begin position="12"/>
        <end position="37"/>
    </location>
</feature>
<feature type="transmembrane region" description="Helical" evidence="8">
    <location>
        <begin position="188"/>
        <end position="209"/>
    </location>
</feature>
<evidence type="ECO:0000313" key="10">
    <source>
        <dbReference type="Proteomes" id="UP000528457"/>
    </source>
</evidence>
<reference evidence="9 10" key="1">
    <citation type="submission" date="2020-08" db="EMBL/GenBank/DDBJ databases">
        <title>Genomic Encyclopedia of Type Strains, Phase IV (KMG-IV): sequencing the most valuable type-strain genomes for metagenomic binning, comparative biology and taxonomic classification.</title>
        <authorList>
            <person name="Goeker M."/>
        </authorList>
    </citation>
    <scope>NUCLEOTIDE SEQUENCE [LARGE SCALE GENOMIC DNA]</scope>
    <source>
        <strain evidence="9 10">DSM 22368</strain>
    </source>
</reference>
<dbReference type="GO" id="GO:0005886">
    <property type="term" value="C:plasma membrane"/>
    <property type="evidence" value="ECO:0007669"/>
    <property type="project" value="UniProtKB-SubCell"/>
</dbReference>
<dbReference type="EMBL" id="JACHHT010000001">
    <property type="protein sequence ID" value="MBB6520136.1"/>
    <property type="molecule type" value="Genomic_DNA"/>
</dbReference>
<dbReference type="FunCoup" id="A0A7X0JRQ7">
    <property type="interactions" value="99"/>
</dbReference>
<dbReference type="PIRSF" id="PIRSF006603">
    <property type="entry name" value="DinF"/>
    <property type="match status" value="1"/>
</dbReference>
<dbReference type="PANTHER" id="PTHR42893">
    <property type="entry name" value="PROTEIN DETOXIFICATION 44, CHLOROPLASTIC-RELATED"/>
    <property type="match status" value="1"/>
</dbReference>
<feature type="transmembrane region" description="Helical" evidence="8">
    <location>
        <begin position="93"/>
        <end position="116"/>
    </location>
</feature>
<evidence type="ECO:0000256" key="7">
    <source>
        <dbReference type="ARBA" id="ARBA00023136"/>
    </source>
</evidence>
<organism evidence="9 10">
    <name type="scientific">Pseudoteredinibacter isoporae</name>
    <dbReference type="NCBI Taxonomy" id="570281"/>
    <lineage>
        <taxon>Bacteria</taxon>
        <taxon>Pseudomonadati</taxon>
        <taxon>Pseudomonadota</taxon>
        <taxon>Gammaproteobacteria</taxon>
        <taxon>Cellvibrionales</taxon>
        <taxon>Cellvibrionaceae</taxon>
        <taxon>Pseudoteredinibacter</taxon>
    </lineage>
</organism>
<keyword evidence="5 8" id="KW-0812">Transmembrane</keyword>
<dbReference type="PANTHER" id="PTHR42893:SF46">
    <property type="entry name" value="PROTEIN DETOXIFICATION 44, CHLOROPLASTIC"/>
    <property type="match status" value="1"/>
</dbReference>
<gene>
    <name evidence="9" type="ORF">HNR48_000414</name>
</gene>
<evidence type="ECO:0000256" key="8">
    <source>
        <dbReference type="SAM" id="Phobius"/>
    </source>
</evidence>
<feature type="transmembrane region" description="Helical" evidence="8">
    <location>
        <begin position="408"/>
        <end position="431"/>
    </location>
</feature>
<comment type="similarity">
    <text evidence="2">Belongs to the multi antimicrobial extrusion (MATE) (TC 2.A.66.1) family.</text>
</comment>
<evidence type="ECO:0000256" key="3">
    <source>
        <dbReference type="ARBA" id="ARBA00022448"/>
    </source>
</evidence>
<dbReference type="AlphaFoldDB" id="A0A7X0JRQ7"/>
<feature type="transmembrane region" description="Helical" evidence="8">
    <location>
        <begin position="351"/>
        <end position="371"/>
    </location>
</feature>
<proteinExistence type="inferred from homology"/>
<feature type="transmembrane region" description="Helical" evidence="8">
    <location>
        <begin position="310"/>
        <end position="331"/>
    </location>
</feature>
<dbReference type="Proteomes" id="UP000528457">
    <property type="component" value="Unassembled WGS sequence"/>
</dbReference>
<sequence length="441" mass="48209">MRNTLAHRKVFNLAIPMLISSISVPLFGLVDTAILGHLDTPDYLAAVAVGASVVSFLLWAFGFLRMGTTSLAARAYGAGQHPQLKLLFGQSSLLALGIGFLIVLFSPLLVPLAVALMQSDQQLGELSQEYIQIRLLAAPAVLLSYGIIGWFIGLQNTRVPLYMAVAANAVNIVGDVVFVLYWDMGSRGAALASLLGDATNLMLGLYFAFKQLKQFSDSPFSFALLTQLAPYRELLQVNRHLFVRTLVLLGSLSFFTAQGAAQGPLILAANAILLQLVHLSSYALDGFAHATEALVGKAMGEKSPELFKEACLSTGFWSLIIAVFIVLLFHTGQTPLIQLFSDDPMLQQQVIHYYPWVLLLPLVSATCYFLDGVFIGTAHTFDMQITMILSSFAVFLPIWWLSQGLGNHGLWLSFCAFNGARGVFLALMFCYRQRSNWGLVN</sequence>
<evidence type="ECO:0000256" key="2">
    <source>
        <dbReference type="ARBA" id="ARBA00010199"/>
    </source>
</evidence>
<dbReference type="Pfam" id="PF01554">
    <property type="entry name" value="MatE"/>
    <property type="match status" value="2"/>
</dbReference>